<dbReference type="EMBL" id="JRYO01000111">
    <property type="protein sequence ID" value="KHE92624.1"/>
    <property type="molecule type" value="Genomic_DNA"/>
</dbReference>
<name>A0A0B0EJ65_9BACT</name>
<evidence type="ECO:0000313" key="2">
    <source>
        <dbReference type="Proteomes" id="UP000030652"/>
    </source>
</evidence>
<dbReference type="AlphaFoldDB" id="A0A0B0EJ65"/>
<dbReference type="Proteomes" id="UP000030652">
    <property type="component" value="Unassembled WGS sequence"/>
</dbReference>
<gene>
    <name evidence="1" type="ORF">SCABRO_01621</name>
</gene>
<proteinExistence type="predicted"/>
<protein>
    <submittedName>
        <fullName evidence="1">Uncharacterized protein</fullName>
    </submittedName>
</protein>
<organism evidence="1 2">
    <name type="scientific">Candidatus Scalindua brodae</name>
    <dbReference type="NCBI Taxonomy" id="237368"/>
    <lineage>
        <taxon>Bacteria</taxon>
        <taxon>Pseudomonadati</taxon>
        <taxon>Planctomycetota</taxon>
        <taxon>Candidatus Brocadiia</taxon>
        <taxon>Candidatus Brocadiales</taxon>
        <taxon>Candidatus Scalinduaceae</taxon>
        <taxon>Candidatus Scalindua</taxon>
    </lineage>
</organism>
<sequence length="118" mass="13836">MLSVECKKILAEIDEADTTSFTFRYPSLKKDNVDHLQELDFKYDESELLPKTGLPKKSGYYFDHLKVINNLHKLMKEMKSIGQYLRAGSDYIGEIQDFEIDCMNELYSMFESEMKNNT</sequence>
<evidence type="ECO:0000313" key="1">
    <source>
        <dbReference type="EMBL" id="KHE92624.1"/>
    </source>
</evidence>
<accession>A0A0B0EJ65</accession>
<reference evidence="1 2" key="1">
    <citation type="submission" date="2014-10" db="EMBL/GenBank/DDBJ databases">
        <title>Draft genome of anammox bacterium scalindua brodae, obtained using differential coverage binning of sequence data from two enrichment reactors.</title>
        <authorList>
            <person name="Speth D.R."/>
            <person name="Russ L."/>
            <person name="Kartal B."/>
            <person name="Op den Camp H.J."/>
            <person name="Dutilh B.E."/>
            <person name="Jetten M.S."/>
        </authorList>
    </citation>
    <scope>NUCLEOTIDE SEQUENCE [LARGE SCALE GENOMIC DNA]</scope>
    <source>
        <strain evidence="1">RU1</strain>
    </source>
</reference>
<comment type="caution">
    <text evidence="1">The sequence shown here is derived from an EMBL/GenBank/DDBJ whole genome shotgun (WGS) entry which is preliminary data.</text>
</comment>